<keyword evidence="3" id="KW-0808">Transferase</keyword>
<dbReference type="Proteomes" id="UP001600888">
    <property type="component" value="Unassembled WGS sequence"/>
</dbReference>
<dbReference type="SUPFAM" id="SSF52151">
    <property type="entry name" value="FabD/lysophospholipase-like"/>
    <property type="match status" value="1"/>
</dbReference>
<dbReference type="InterPro" id="IPR014030">
    <property type="entry name" value="Ketoacyl_synth_N"/>
</dbReference>
<dbReference type="Gene3D" id="3.40.47.10">
    <property type="match status" value="1"/>
</dbReference>
<proteinExistence type="inferred from homology"/>
<keyword evidence="1" id="KW-0596">Phosphopantetheine</keyword>
<dbReference type="InterPro" id="IPR001227">
    <property type="entry name" value="Ac_transferase_dom_sf"/>
</dbReference>
<dbReference type="Gene3D" id="3.40.366.10">
    <property type="entry name" value="Malonyl-Coenzyme A Acyl Carrier Protein, domain 2"/>
    <property type="match status" value="1"/>
</dbReference>
<sequence length="1097" mass="119852">MWDVMVNKELKTAARVPESRFNIDAYLHPGAFTRPSSITSPGGGFIDTPPEHFDPEFFGMEEDEALQTDPQHRRMLELVYECLESAGITKDAIAGSRTGVYVGNFNLDAVVKSCRHEYDRHAHATMSIDPGLVSSRISFWYDLKGPVFTINTGCTSVFFATDTACLALRAGDCDAAIIGGVNLLQSPEQSISISKYGVLSPDSTPLPFDSNARGYLRSEGVGAIYVKRLSDAIRDRDPIRGVIRCAHVNSNGSQPGLPMFTPNRVSIERMVSEIYKKAGLDPNETAYVEPQGIGLAFADVSEQVGIGSAMRPTRSKENPVLIGSLKGNFGHQEAGSGVFSLIKAAMMTEAGVIPGLPNFQNYHSKVDADGLNIKVQTETIPWPESYATRRVGISSWGWSGTNGHILVEALDSLYPGYQQGKTRDHADYDNSVKRPLLITHSAHTRNSLCKNIVAHQGLVDKYYLADLAYTLNMRRTKLKERAFAVLSDGSKLEEWAPSSMTFGTVLEGGRQPSVAFMFADPRNMLRSDVSDWLKYSPTLLRTIMRLDQIFANLGSKMGLEEAIRDPEMDPTSADKDLMPYLAGAAVQVALVDILAEWNIHPTASLADSGGELLAAYSSGHLSAPEVLLLLSCTGSDQDSHAKIKELNEEDLAWRRPCTAVASLVSDEALRAVLSQTATGRSISGHQDFGPKTLENIKLDAVVEIGRSECLPEEVNTLPETIGTLLEHRSKAVSFSETLAAAGALYTLGYAVDLEAANAIHDVDWKPMLLVDLPPYQWDHSRSLMIESHAMREERLCGVPYHELLGRRVHGLSPRSMIWKNPFVQDNVSWLYGSRPTATLSAALCLSLAIEGLTQAFESRRAHDFSLRGFVFQNKLPETKTDKILELQTCIQPLPSRGAQEQTYLVGIESVRDGIWTTHCEGTAVVSTHPARNGLTTDTGGPDLDTSAKRSIRTMVLDRIMREDSDPYQLHPLTIYGCLQHALASAASLKHPDGGGGDYKSGSTVGLKVIEVEEFKVWSGEEKTRGGWTVHATNRSAALGDQVACVDVDLKNEAGAVASALRGLQVTRCEETHEAFDTDLPPLDPKARIPAFLRPLLG</sequence>
<dbReference type="PANTHER" id="PTHR43775:SF50">
    <property type="entry name" value="HIGHLY REDUCING POLYKETIDE SYNTHASE SRDA"/>
    <property type="match status" value="1"/>
</dbReference>
<keyword evidence="6" id="KW-1185">Reference proteome</keyword>
<comment type="caution">
    <text evidence="5">The sequence shown here is derived from an EMBL/GenBank/DDBJ whole genome shotgun (WGS) entry which is preliminary data.</text>
</comment>
<dbReference type="Pfam" id="PF00109">
    <property type="entry name" value="ketoacyl-synt"/>
    <property type="match status" value="1"/>
</dbReference>
<evidence type="ECO:0000259" key="4">
    <source>
        <dbReference type="PROSITE" id="PS52004"/>
    </source>
</evidence>
<evidence type="ECO:0000256" key="3">
    <source>
        <dbReference type="RuleBase" id="RU003694"/>
    </source>
</evidence>
<dbReference type="InterPro" id="IPR050091">
    <property type="entry name" value="PKS_NRPS_Biosynth_Enz"/>
</dbReference>
<dbReference type="InterPro" id="IPR032821">
    <property type="entry name" value="PKS_assoc"/>
</dbReference>
<dbReference type="SMART" id="SM00827">
    <property type="entry name" value="PKS_AT"/>
    <property type="match status" value="1"/>
</dbReference>
<dbReference type="PROSITE" id="PS52004">
    <property type="entry name" value="KS3_2"/>
    <property type="match status" value="1"/>
</dbReference>
<dbReference type="EMBL" id="JBAWTH010000006">
    <property type="protein sequence ID" value="KAL2291440.1"/>
    <property type="molecule type" value="Genomic_DNA"/>
</dbReference>
<accession>A0ABR4F9R4</accession>
<dbReference type="InterPro" id="IPR016035">
    <property type="entry name" value="Acyl_Trfase/lysoPLipase"/>
</dbReference>
<name>A0ABR4F9R4_9PEZI</name>
<dbReference type="SMART" id="SM00825">
    <property type="entry name" value="PKS_KS"/>
    <property type="match status" value="1"/>
</dbReference>
<protein>
    <recommendedName>
        <fullName evidence="4">Ketosynthase family 3 (KS3) domain-containing protein</fullName>
    </recommendedName>
</protein>
<dbReference type="InterPro" id="IPR014031">
    <property type="entry name" value="Ketoacyl_synth_C"/>
</dbReference>
<organism evidence="5 6">
    <name type="scientific">Diaporthe vaccinii</name>
    <dbReference type="NCBI Taxonomy" id="105482"/>
    <lineage>
        <taxon>Eukaryota</taxon>
        <taxon>Fungi</taxon>
        <taxon>Dikarya</taxon>
        <taxon>Ascomycota</taxon>
        <taxon>Pezizomycotina</taxon>
        <taxon>Sordariomycetes</taxon>
        <taxon>Sordariomycetidae</taxon>
        <taxon>Diaporthales</taxon>
        <taxon>Diaporthaceae</taxon>
        <taxon>Diaporthe</taxon>
        <taxon>Diaporthe eres species complex</taxon>
    </lineage>
</organism>
<dbReference type="Pfam" id="PF02801">
    <property type="entry name" value="Ketoacyl-synt_C"/>
    <property type="match status" value="1"/>
</dbReference>
<feature type="domain" description="Ketosynthase family 3 (KS3)" evidence="4">
    <location>
        <begin position="1"/>
        <end position="409"/>
    </location>
</feature>
<dbReference type="Gene3D" id="3.10.129.120">
    <property type="match status" value="1"/>
</dbReference>
<dbReference type="InterPro" id="IPR014043">
    <property type="entry name" value="Acyl_transferase_dom"/>
</dbReference>
<evidence type="ECO:0000313" key="6">
    <source>
        <dbReference type="Proteomes" id="UP001600888"/>
    </source>
</evidence>
<dbReference type="InterPro" id="IPR020841">
    <property type="entry name" value="PKS_Beta-ketoAc_synthase_dom"/>
</dbReference>
<dbReference type="SUPFAM" id="SSF53901">
    <property type="entry name" value="Thiolase-like"/>
    <property type="match status" value="1"/>
</dbReference>
<evidence type="ECO:0000256" key="1">
    <source>
        <dbReference type="ARBA" id="ARBA00022450"/>
    </source>
</evidence>
<dbReference type="PANTHER" id="PTHR43775">
    <property type="entry name" value="FATTY ACID SYNTHASE"/>
    <property type="match status" value="1"/>
</dbReference>
<dbReference type="InterPro" id="IPR016039">
    <property type="entry name" value="Thiolase-like"/>
</dbReference>
<evidence type="ECO:0000313" key="5">
    <source>
        <dbReference type="EMBL" id="KAL2291440.1"/>
    </source>
</evidence>
<comment type="similarity">
    <text evidence="3">Belongs to the thiolase-like superfamily. Beta-ketoacyl-ACP synthases family.</text>
</comment>
<dbReference type="Pfam" id="PF16197">
    <property type="entry name" value="KAsynt_C_assoc"/>
    <property type="match status" value="1"/>
</dbReference>
<dbReference type="InterPro" id="IPR042104">
    <property type="entry name" value="PKS_dehydratase_sf"/>
</dbReference>
<dbReference type="CDD" id="cd00833">
    <property type="entry name" value="PKS"/>
    <property type="match status" value="1"/>
</dbReference>
<keyword evidence="2" id="KW-0597">Phosphoprotein</keyword>
<gene>
    <name evidence="5" type="ORF">FJTKL_12841</name>
</gene>
<dbReference type="Gene3D" id="3.10.129.110">
    <property type="entry name" value="Polyketide synthase dehydratase"/>
    <property type="match status" value="1"/>
</dbReference>
<reference evidence="5 6" key="1">
    <citation type="submission" date="2024-03" db="EMBL/GenBank/DDBJ databases">
        <title>A high-quality draft genome sequence of Diaporthe vaccinii, a causative agent of upright dieback and viscid rot disease in cranberry plants.</title>
        <authorList>
            <person name="Sarrasin M."/>
            <person name="Lang B.F."/>
            <person name="Burger G."/>
        </authorList>
    </citation>
    <scope>NUCLEOTIDE SEQUENCE [LARGE SCALE GENOMIC DNA]</scope>
    <source>
        <strain evidence="5 6">IS7</strain>
    </source>
</reference>
<evidence type="ECO:0000256" key="2">
    <source>
        <dbReference type="ARBA" id="ARBA00022553"/>
    </source>
</evidence>